<organism evidence="2 3">
    <name type="scientific">Cladophialophora carrionii</name>
    <dbReference type="NCBI Taxonomy" id="86049"/>
    <lineage>
        <taxon>Eukaryota</taxon>
        <taxon>Fungi</taxon>
        <taxon>Dikarya</taxon>
        <taxon>Ascomycota</taxon>
        <taxon>Pezizomycotina</taxon>
        <taxon>Eurotiomycetes</taxon>
        <taxon>Chaetothyriomycetidae</taxon>
        <taxon>Chaetothyriales</taxon>
        <taxon>Herpotrichiellaceae</taxon>
        <taxon>Cladophialophora</taxon>
    </lineage>
</organism>
<dbReference type="eggNOG" id="KOG3968">
    <property type="taxonomic scope" value="Eukaryota"/>
</dbReference>
<keyword evidence="2" id="KW-0378">Hydrolase</keyword>
<dbReference type="AlphaFoldDB" id="A0A1C1CP29"/>
<dbReference type="SUPFAM" id="SSF51338">
    <property type="entry name" value="Composite domain of metallo-dependent hydrolases"/>
    <property type="match status" value="1"/>
</dbReference>
<dbReference type="EMBL" id="LGRB01000010">
    <property type="protein sequence ID" value="OCT50255.1"/>
    <property type="molecule type" value="Genomic_DNA"/>
</dbReference>
<dbReference type="InterPro" id="IPR050287">
    <property type="entry name" value="MTA/SAH_deaminase"/>
</dbReference>
<dbReference type="VEuPathDB" id="FungiDB:G647_05735"/>
<dbReference type="InterPro" id="IPR032466">
    <property type="entry name" value="Metal_Hydrolase"/>
</dbReference>
<dbReference type="Gene3D" id="2.30.40.10">
    <property type="entry name" value="Urease, subunit C, domain 1"/>
    <property type="match status" value="1"/>
</dbReference>
<proteinExistence type="predicted"/>
<name>A0A1C1CP29_9EURO</name>
<dbReference type="InterPro" id="IPR006680">
    <property type="entry name" value="Amidohydro-rel"/>
</dbReference>
<evidence type="ECO:0000313" key="2">
    <source>
        <dbReference type="EMBL" id="OCT50255.1"/>
    </source>
</evidence>
<dbReference type="InterPro" id="IPR011059">
    <property type="entry name" value="Metal-dep_hydrolase_composite"/>
</dbReference>
<comment type="caution">
    <text evidence="2">The sequence shown here is derived from an EMBL/GenBank/DDBJ whole genome shotgun (WGS) entry which is preliminary data.</text>
</comment>
<dbReference type="Pfam" id="PF01979">
    <property type="entry name" value="Amidohydro_1"/>
    <property type="match status" value="1"/>
</dbReference>
<keyword evidence="3" id="KW-1185">Reference proteome</keyword>
<dbReference type="PANTHER" id="PTHR43794">
    <property type="entry name" value="AMINOHYDROLASE SSNA-RELATED"/>
    <property type="match status" value="1"/>
</dbReference>
<dbReference type="GO" id="GO:0016810">
    <property type="term" value="F:hydrolase activity, acting on carbon-nitrogen (but not peptide) bonds"/>
    <property type="evidence" value="ECO:0007669"/>
    <property type="project" value="InterPro"/>
</dbReference>
<gene>
    <name evidence="2" type="ORF">CLCR_07021</name>
</gene>
<dbReference type="PANTHER" id="PTHR43794:SF5">
    <property type="entry name" value="CHLOROHYDROLASE FAMILY PROTEIN"/>
    <property type="match status" value="1"/>
</dbReference>
<sequence length="523" mass="56546">MADNADTVLLRGGTILQHGADDKIHVLQDTDLLIEGEVISKIGKDLVASPDAKVIDCRSKIVSPGFVDTHHHVWQTQLKGRHTDDTLLDYTAKGNWQPFNYTATDVFWGELGGLLEAIDGGTTCIVDHAHMAYSTSHGVAGFAATLTAGIRSIFCLSLTPRLDRWDTQVVANTQLLPDWFFPLLADLEEQCRPSSGKVAIGFGFDSYTLPPDDVIRIFESARKAGAKVITSHWRRNNIAGMGLSVPKALAQYGLLKPDIILSHATGSTDEELQILHESGAFVSTTPATESQMAHGEIIGFRRDVRGSIGADCMCWIQLVVGEEALTMRAIGHSNNPASLLHAMQIGLAVARSHRNSRILADGNFPKRIEPTTEQAFNLATILGARAAGVSDKTGSLVEGKAADIIIFDTNTPAMCCAYDHDPVAAVVRHAGVQEINTVIVAGKLLKENGRLVDVSFRGPEVWDGSEGVLSTFGRGSIPWAAVADQLRYTRLQIQRRIDSCDMDVAKAEILKLWGSQAGANLLV</sequence>
<dbReference type="SUPFAM" id="SSF51556">
    <property type="entry name" value="Metallo-dependent hydrolases"/>
    <property type="match status" value="1"/>
</dbReference>
<evidence type="ECO:0000259" key="1">
    <source>
        <dbReference type="Pfam" id="PF01979"/>
    </source>
</evidence>
<dbReference type="VEuPathDB" id="FungiDB:CLCR_07021"/>
<evidence type="ECO:0000313" key="3">
    <source>
        <dbReference type="Proteomes" id="UP000094526"/>
    </source>
</evidence>
<dbReference type="Proteomes" id="UP000094526">
    <property type="component" value="Unassembled WGS sequence"/>
</dbReference>
<dbReference type="OrthoDB" id="194468at2759"/>
<dbReference type="STRING" id="86049.A0A1C1CP29"/>
<accession>A0A1C1CP29</accession>
<protein>
    <submittedName>
        <fullName evidence="2">Amidohydrolase family protein</fullName>
    </submittedName>
</protein>
<feature type="domain" description="Amidohydrolase-related" evidence="1">
    <location>
        <begin position="61"/>
        <end position="444"/>
    </location>
</feature>
<dbReference type="Gene3D" id="3.20.20.140">
    <property type="entry name" value="Metal-dependent hydrolases"/>
    <property type="match status" value="1"/>
</dbReference>
<reference evidence="3" key="1">
    <citation type="submission" date="2015-07" db="EMBL/GenBank/DDBJ databases">
        <authorList>
            <person name="Teixeira M.M."/>
            <person name="Souza R.C."/>
            <person name="Almeida L.G."/>
            <person name="Vicente V.A."/>
            <person name="de Hoog S."/>
            <person name="Bocca A.L."/>
            <person name="de Almeida S.R."/>
            <person name="Vasconcelos A.T."/>
            <person name="Felipe M.S."/>
        </authorList>
    </citation>
    <scope>NUCLEOTIDE SEQUENCE [LARGE SCALE GENOMIC DNA]</scope>
    <source>
        <strain evidence="3">KSF</strain>
    </source>
</reference>